<dbReference type="GO" id="GO:0016874">
    <property type="term" value="F:ligase activity"/>
    <property type="evidence" value="ECO:0007669"/>
    <property type="project" value="UniProtKB-KW"/>
</dbReference>
<evidence type="ECO:0000313" key="2">
    <source>
        <dbReference type="Proteomes" id="UP000320735"/>
    </source>
</evidence>
<reference evidence="1 2" key="1">
    <citation type="submission" date="2019-02" db="EMBL/GenBank/DDBJ databases">
        <title>Deep-cultivation of Planctomycetes and their phenomic and genomic characterization uncovers novel biology.</title>
        <authorList>
            <person name="Wiegand S."/>
            <person name="Jogler M."/>
            <person name="Boedeker C."/>
            <person name="Pinto D."/>
            <person name="Vollmers J."/>
            <person name="Rivas-Marin E."/>
            <person name="Kohn T."/>
            <person name="Peeters S.H."/>
            <person name="Heuer A."/>
            <person name="Rast P."/>
            <person name="Oberbeckmann S."/>
            <person name="Bunk B."/>
            <person name="Jeske O."/>
            <person name="Meyerdierks A."/>
            <person name="Storesund J.E."/>
            <person name="Kallscheuer N."/>
            <person name="Luecker S."/>
            <person name="Lage O.M."/>
            <person name="Pohl T."/>
            <person name="Merkel B.J."/>
            <person name="Hornburger P."/>
            <person name="Mueller R.-W."/>
            <person name="Bruemmer F."/>
            <person name="Labrenz M."/>
            <person name="Spormann A.M."/>
            <person name="Op Den Camp H."/>
            <person name="Overmann J."/>
            <person name="Amann R."/>
            <person name="Jetten M.S.M."/>
            <person name="Mascher T."/>
            <person name="Medema M.H."/>
            <person name="Devos D.P."/>
            <person name="Kaster A.-K."/>
            <person name="Ovreas L."/>
            <person name="Rohde M."/>
            <person name="Galperin M.Y."/>
            <person name="Jogler C."/>
        </authorList>
    </citation>
    <scope>NUCLEOTIDE SEQUENCE [LARGE SCALE GENOMIC DNA]</scope>
    <source>
        <strain evidence="1 2">CA54</strain>
    </source>
</reference>
<sequence length="388" mass="42451">MPRLFYGNFDFEHHLTGAGAPSADSKLGRINAELTPALLALADEEDCLWCPASFDETYLNDLTAAGMPRPRLVTAGSALPPDLSLVPWGWSDVALKLATRTGASAEHPPLEVVKQANCRRVAHELETRWHCGLDGAVEICHLDELVAVIGQSANFSLGWVLKARFGMSGRERHLGSGGDVDIPTINWAKKRLARDGAVLFEPWVQRIDEAGLQFEIPRDGEPQLLGITPQLCDATGHYRGSRLTISTAAATAWQSAVDVGRRLAVHLQQTGYFGPLGIDAMRYCDQQGEIRIRPLQDINARSTMGRLALGFRRCLLPGEAGAWLHFPFQPMEGSEDSPWEHIRRKLPADCRIIPTSPTTIGGQPPQLQHLIVAAPGESVQADVEQLFV</sequence>
<name>A0A5C6BDV7_9PLAN</name>
<dbReference type="RefSeq" id="WP_146373321.1">
    <property type="nucleotide sequence ID" value="NZ_SJPP01000002.1"/>
</dbReference>
<comment type="caution">
    <text evidence="1">The sequence shown here is derived from an EMBL/GenBank/DDBJ whole genome shotgun (WGS) entry which is preliminary data.</text>
</comment>
<dbReference type="AlphaFoldDB" id="A0A5C6BDV7"/>
<protein>
    <submittedName>
        <fullName evidence="1">[Butirosin acyl-carrier protein]--L-glutamate ligase</fullName>
        <ecNumber evidence="1">6.2.1.39</ecNumber>
    </submittedName>
</protein>
<organism evidence="1 2">
    <name type="scientific">Symmachiella macrocystis</name>
    <dbReference type="NCBI Taxonomy" id="2527985"/>
    <lineage>
        <taxon>Bacteria</taxon>
        <taxon>Pseudomonadati</taxon>
        <taxon>Planctomycetota</taxon>
        <taxon>Planctomycetia</taxon>
        <taxon>Planctomycetales</taxon>
        <taxon>Planctomycetaceae</taxon>
        <taxon>Symmachiella</taxon>
    </lineage>
</organism>
<evidence type="ECO:0000313" key="1">
    <source>
        <dbReference type="EMBL" id="TWU09651.1"/>
    </source>
</evidence>
<keyword evidence="1" id="KW-0436">Ligase</keyword>
<accession>A0A5C6BDV7</accession>
<dbReference type="OrthoDB" id="20966at2"/>
<keyword evidence="2" id="KW-1185">Reference proteome</keyword>
<gene>
    <name evidence="1" type="primary">btrJ</name>
    <name evidence="1" type="ORF">CA54_48930</name>
</gene>
<dbReference type="EMBL" id="SJPP01000002">
    <property type="protein sequence ID" value="TWU09651.1"/>
    <property type="molecule type" value="Genomic_DNA"/>
</dbReference>
<dbReference type="EC" id="6.2.1.39" evidence="1"/>
<dbReference type="Proteomes" id="UP000320735">
    <property type="component" value="Unassembled WGS sequence"/>
</dbReference>
<proteinExistence type="predicted"/>